<evidence type="ECO:0000256" key="3">
    <source>
        <dbReference type="ARBA" id="ARBA00023163"/>
    </source>
</evidence>
<dbReference type="EMBL" id="JAAKZV010000271">
    <property type="protein sequence ID" value="NGN69223.1"/>
    <property type="molecule type" value="Genomic_DNA"/>
</dbReference>
<dbReference type="Gene3D" id="1.10.10.10">
    <property type="entry name" value="Winged helix-like DNA-binding domain superfamily/Winged helix DNA-binding domain"/>
    <property type="match status" value="1"/>
</dbReference>
<dbReference type="SMART" id="SM00866">
    <property type="entry name" value="UTRA"/>
    <property type="match status" value="1"/>
</dbReference>
<protein>
    <submittedName>
        <fullName evidence="5">GntR family transcriptional regulator</fullName>
    </submittedName>
</protein>
<feature type="domain" description="HTH gntR-type" evidence="4">
    <location>
        <begin position="6"/>
        <end position="74"/>
    </location>
</feature>
<sequence>MTEMTPPTFQRIANDLRAQILAGDIAPGERIASENKLAEQYRTTRPTVRKGIALLKAEGLVVSTQGARAIVRPRPRVQMLSTGANFRDRLQSGKANFNTEIETQGASPEQRILGVAEVPAPSEVAERLGIPSGDAVLVRRRLFLVDGEPMQRCDGYYPADLFHGTAMESARRIPGGIAALVEAADGPIGERLARFIEDLDVRMPTPGEADELSIPPGVPLARVMRTAYVASGRAVEVLDSRVPCDRHVFRYVIDVP</sequence>
<dbReference type="RefSeq" id="WP_165243953.1">
    <property type="nucleotide sequence ID" value="NZ_JAAKZV010000271.1"/>
</dbReference>
<dbReference type="InterPro" id="IPR036388">
    <property type="entry name" value="WH-like_DNA-bd_sf"/>
</dbReference>
<reference evidence="5 6" key="1">
    <citation type="submission" date="2020-02" db="EMBL/GenBank/DDBJ databases">
        <title>Whole-genome analyses of novel actinobacteria.</title>
        <authorList>
            <person name="Sahin N."/>
        </authorList>
    </citation>
    <scope>NUCLEOTIDE SEQUENCE [LARGE SCALE GENOMIC DNA]</scope>
    <source>
        <strain evidence="5 6">A7024</strain>
    </source>
</reference>
<dbReference type="SUPFAM" id="SSF46785">
    <property type="entry name" value="Winged helix' DNA-binding domain"/>
    <property type="match status" value="1"/>
</dbReference>
<dbReference type="GO" id="GO:0045892">
    <property type="term" value="P:negative regulation of DNA-templated transcription"/>
    <property type="evidence" value="ECO:0007669"/>
    <property type="project" value="TreeGrafter"/>
</dbReference>
<dbReference type="Proteomes" id="UP000481583">
    <property type="component" value="Unassembled WGS sequence"/>
</dbReference>
<comment type="caution">
    <text evidence="5">The sequence shown here is derived from an EMBL/GenBank/DDBJ whole genome shotgun (WGS) entry which is preliminary data.</text>
</comment>
<dbReference type="Pfam" id="PF07702">
    <property type="entry name" value="UTRA"/>
    <property type="match status" value="1"/>
</dbReference>
<dbReference type="InterPro" id="IPR028978">
    <property type="entry name" value="Chorismate_lyase_/UTRA_dom_sf"/>
</dbReference>
<keyword evidence="6" id="KW-1185">Reference proteome</keyword>
<dbReference type="AlphaFoldDB" id="A0A6G4UAQ8"/>
<keyword evidence="3" id="KW-0804">Transcription</keyword>
<dbReference type="PRINTS" id="PR00035">
    <property type="entry name" value="HTHGNTR"/>
</dbReference>
<accession>A0A6G4UAQ8</accession>
<evidence type="ECO:0000313" key="5">
    <source>
        <dbReference type="EMBL" id="NGN69223.1"/>
    </source>
</evidence>
<evidence type="ECO:0000256" key="1">
    <source>
        <dbReference type="ARBA" id="ARBA00023015"/>
    </source>
</evidence>
<dbReference type="Pfam" id="PF00392">
    <property type="entry name" value="GntR"/>
    <property type="match status" value="1"/>
</dbReference>
<dbReference type="PANTHER" id="PTHR44846">
    <property type="entry name" value="MANNOSYL-D-GLYCERATE TRANSPORT/METABOLISM SYSTEM REPRESSOR MNGR-RELATED"/>
    <property type="match status" value="1"/>
</dbReference>
<evidence type="ECO:0000256" key="2">
    <source>
        <dbReference type="ARBA" id="ARBA00023125"/>
    </source>
</evidence>
<keyword evidence="1" id="KW-0805">Transcription regulation</keyword>
<dbReference type="CDD" id="cd07377">
    <property type="entry name" value="WHTH_GntR"/>
    <property type="match status" value="1"/>
</dbReference>
<proteinExistence type="predicted"/>
<evidence type="ECO:0000313" key="6">
    <source>
        <dbReference type="Proteomes" id="UP000481583"/>
    </source>
</evidence>
<dbReference type="Gene3D" id="3.40.1410.10">
    <property type="entry name" value="Chorismate lyase-like"/>
    <property type="match status" value="1"/>
</dbReference>
<evidence type="ECO:0000259" key="4">
    <source>
        <dbReference type="PROSITE" id="PS50949"/>
    </source>
</evidence>
<organism evidence="5 6">
    <name type="scientific">Streptomyces coryli</name>
    <dbReference type="NCBI Taxonomy" id="1128680"/>
    <lineage>
        <taxon>Bacteria</taxon>
        <taxon>Bacillati</taxon>
        <taxon>Actinomycetota</taxon>
        <taxon>Actinomycetes</taxon>
        <taxon>Kitasatosporales</taxon>
        <taxon>Streptomycetaceae</taxon>
        <taxon>Streptomyces</taxon>
    </lineage>
</organism>
<dbReference type="GO" id="GO:0003677">
    <property type="term" value="F:DNA binding"/>
    <property type="evidence" value="ECO:0007669"/>
    <property type="project" value="UniProtKB-KW"/>
</dbReference>
<dbReference type="SMART" id="SM00345">
    <property type="entry name" value="HTH_GNTR"/>
    <property type="match status" value="1"/>
</dbReference>
<dbReference type="InterPro" id="IPR000524">
    <property type="entry name" value="Tscrpt_reg_HTH_GntR"/>
</dbReference>
<keyword evidence="2" id="KW-0238">DNA-binding</keyword>
<dbReference type="GO" id="GO:0003700">
    <property type="term" value="F:DNA-binding transcription factor activity"/>
    <property type="evidence" value="ECO:0007669"/>
    <property type="project" value="InterPro"/>
</dbReference>
<dbReference type="InterPro" id="IPR011663">
    <property type="entry name" value="UTRA"/>
</dbReference>
<dbReference type="PROSITE" id="PS50949">
    <property type="entry name" value="HTH_GNTR"/>
    <property type="match status" value="1"/>
</dbReference>
<name>A0A6G4UAQ8_9ACTN</name>
<gene>
    <name evidence="5" type="ORF">G5C51_35725</name>
</gene>
<dbReference type="InterPro" id="IPR036390">
    <property type="entry name" value="WH_DNA-bd_sf"/>
</dbReference>
<dbReference type="InterPro" id="IPR050679">
    <property type="entry name" value="Bact_HTH_transcr_reg"/>
</dbReference>
<dbReference type="PANTHER" id="PTHR44846:SF17">
    <property type="entry name" value="GNTR-FAMILY TRANSCRIPTIONAL REGULATOR"/>
    <property type="match status" value="1"/>
</dbReference>
<dbReference type="SUPFAM" id="SSF64288">
    <property type="entry name" value="Chorismate lyase-like"/>
    <property type="match status" value="1"/>
</dbReference>